<keyword evidence="1" id="KW-0560">Oxidoreductase</keyword>
<dbReference type="SUPFAM" id="SSF51735">
    <property type="entry name" value="NAD(P)-binding Rossmann-fold domains"/>
    <property type="match status" value="1"/>
</dbReference>
<gene>
    <name evidence="4" type="ORF">Aru02nite_22840</name>
</gene>
<dbReference type="Gene3D" id="3.40.50.720">
    <property type="entry name" value="NAD(P)-binding Rossmann-like Domain"/>
    <property type="match status" value="2"/>
</dbReference>
<evidence type="ECO:0000259" key="3">
    <source>
        <dbReference type="Pfam" id="PF02826"/>
    </source>
</evidence>
<dbReference type="Proteomes" id="UP000612808">
    <property type="component" value="Unassembled WGS sequence"/>
</dbReference>
<dbReference type="GO" id="GO:0005829">
    <property type="term" value="C:cytosol"/>
    <property type="evidence" value="ECO:0007669"/>
    <property type="project" value="TreeGrafter"/>
</dbReference>
<sequence length="326" mass="35328">MRRPTGALAMNRRTYDWLVTPERLARLGDLLDLRPGVLTAPDADTLRGVEILVTGWRCPPLPADLPDLRGVFHTAGTVRQIVPDTYFDRGVRVVTAADAGAVPVAEFTLAAILFANKRVLRAAREYRVRQSLDARDAVPDAGNLGKRVGLVGASRVGRRVVRLLAPFDLTVRVADPYLSDADAAELGVARVDLDELLATSDVVSLHAPSTPATRHLLDARRLALLPDGATLVNTARGALVDHDALLAELRTGRLDAVLDVTDPEPLPPDSPYWTLANVLLTPHHAGAFNPVESGRQLDLVLDELDRYLHGAPLRHEVLPAARTYTA</sequence>
<organism evidence="4 5">
    <name type="scientific">Actinocatenispora rupis</name>
    <dbReference type="NCBI Taxonomy" id="519421"/>
    <lineage>
        <taxon>Bacteria</taxon>
        <taxon>Bacillati</taxon>
        <taxon>Actinomycetota</taxon>
        <taxon>Actinomycetes</taxon>
        <taxon>Micromonosporales</taxon>
        <taxon>Micromonosporaceae</taxon>
        <taxon>Actinocatenispora</taxon>
    </lineage>
</organism>
<dbReference type="PANTHER" id="PTHR10996:SF178">
    <property type="entry name" value="2-HYDROXYACID DEHYDROGENASE YGL185C-RELATED"/>
    <property type="match status" value="1"/>
</dbReference>
<evidence type="ECO:0000313" key="5">
    <source>
        <dbReference type="Proteomes" id="UP000612808"/>
    </source>
</evidence>
<protein>
    <submittedName>
        <fullName evidence="4">2-hydroxyacid dehydrogenase</fullName>
    </submittedName>
</protein>
<keyword evidence="5" id="KW-1185">Reference proteome</keyword>
<evidence type="ECO:0000313" key="4">
    <source>
        <dbReference type="EMBL" id="GID11395.1"/>
    </source>
</evidence>
<dbReference type="CDD" id="cd12167">
    <property type="entry name" value="2-Hacid_dh_8"/>
    <property type="match status" value="1"/>
</dbReference>
<reference evidence="4" key="1">
    <citation type="submission" date="2021-01" db="EMBL/GenBank/DDBJ databases">
        <title>Whole genome shotgun sequence of Actinocatenispora rupis NBRC 107355.</title>
        <authorList>
            <person name="Komaki H."/>
            <person name="Tamura T."/>
        </authorList>
    </citation>
    <scope>NUCLEOTIDE SEQUENCE</scope>
    <source>
        <strain evidence="4">NBRC 107355</strain>
    </source>
</reference>
<dbReference type="AlphaFoldDB" id="A0A8J3J3G4"/>
<name>A0A8J3J3G4_9ACTN</name>
<feature type="domain" description="D-isomer specific 2-hydroxyacid dehydrogenase NAD-binding" evidence="3">
    <location>
        <begin position="110"/>
        <end position="285"/>
    </location>
</feature>
<dbReference type="EMBL" id="BOMB01000012">
    <property type="protein sequence ID" value="GID11395.1"/>
    <property type="molecule type" value="Genomic_DNA"/>
</dbReference>
<dbReference type="GO" id="GO:0016618">
    <property type="term" value="F:hydroxypyruvate reductase [NAD(P)H] activity"/>
    <property type="evidence" value="ECO:0007669"/>
    <property type="project" value="TreeGrafter"/>
</dbReference>
<dbReference type="InterPro" id="IPR036291">
    <property type="entry name" value="NAD(P)-bd_dom_sf"/>
</dbReference>
<evidence type="ECO:0000256" key="1">
    <source>
        <dbReference type="ARBA" id="ARBA00023002"/>
    </source>
</evidence>
<dbReference type="InterPro" id="IPR050223">
    <property type="entry name" value="D-isomer_2-hydroxyacid_DH"/>
</dbReference>
<dbReference type="PROSITE" id="PS00670">
    <property type="entry name" value="D_2_HYDROXYACID_DH_2"/>
    <property type="match status" value="1"/>
</dbReference>
<proteinExistence type="predicted"/>
<dbReference type="Pfam" id="PF02826">
    <property type="entry name" value="2-Hacid_dh_C"/>
    <property type="match status" value="1"/>
</dbReference>
<accession>A0A8J3J3G4</accession>
<dbReference type="GO" id="GO:0030267">
    <property type="term" value="F:glyoxylate reductase (NADPH) activity"/>
    <property type="evidence" value="ECO:0007669"/>
    <property type="project" value="TreeGrafter"/>
</dbReference>
<dbReference type="GO" id="GO:0051287">
    <property type="term" value="F:NAD binding"/>
    <property type="evidence" value="ECO:0007669"/>
    <property type="project" value="InterPro"/>
</dbReference>
<dbReference type="PANTHER" id="PTHR10996">
    <property type="entry name" value="2-HYDROXYACID DEHYDROGENASE-RELATED"/>
    <property type="match status" value="1"/>
</dbReference>
<comment type="caution">
    <text evidence="4">The sequence shown here is derived from an EMBL/GenBank/DDBJ whole genome shotgun (WGS) entry which is preliminary data.</text>
</comment>
<dbReference type="RefSeq" id="WP_203657392.1">
    <property type="nucleotide sequence ID" value="NZ_BAAAZM010000006.1"/>
</dbReference>
<dbReference type="InterPro" id="IPR006140">
    <property type="entry name" value="D-isomer_DH_NAD-bd"/>
</dbReference>
<keyword evidence="2" id="KW-0520">NAD</keyword>
<evidence type="ECO:0000256" key="2">
    <source>
        <dbReference type="ARBA" id="ARBA00023027"/>
    </source>
</evidence>
<dbReference type="InterPro" id="IPR029753">
    <property type="entry name" value="D-isomer_DH_CS"/>
</dbReference>